<dbReference type="AlphaFoldDB" id="A0A507C3G6"/>
<dbReference type="Proteomes" id="UP000319731">
    <property type="component" value="Unassembled WGS sequence"/>
</dbReference>
<evidence type="ECO:0000313" key="5">
    <source>
        <dbReference type="EMBL" id="TPX34212.1"/>
    </source>
</evidence>
<dbReference type="Gene3D" id="1.25.40.10">
    <property type="entry name" value="Tetratricopeptide repeat domain"/>
    <property type="match status" value="1"/>
</dbReference>
<feature type="domain" description="PH" evidence="3">
    <location>
        <begin position="17"/>
        <end position="120"/>
    </location>
</feature>
<dbReference type="SUPFAM" id="SSF50729">
    <property type="entry name" value="PH domain-like"/>
    <property type="match status" value="1"/>
</dbReference>
<feature type="region of interest" description="Disordered" evidence="2">
    <location>
        <begin position="122"/>
        <end position="216"/>
    </location>
</feature>
<evidence type="ECO:0000256" key="1">
    <source>
        <dbReference type="ARBA" id="ARBA00022490"/>
    </source>
</evidence>
<dbReference type="Gene3D" id="2.30.29.30">
    <property type="entry name" value="Pleckstrin-homology domain (PH domain)/Phosphotyrosine-binding domain (PTB)"/>
    <property type="match status" value="1"/>
</dbReference>
<dbReference type="GO" id="GO:0005737">
    <property type="term" value="C:cytoplasm"/>
    <property type="evidence" value="ECO:0007669"/>
    <property type="project" value="TreeGrafter"/>
</dbReference>
<dbReference type="InterPro" id="IPR025697">
    <property type="entry name" value="CLU_dom"/>
</dbReference>
<evidence type="ECO:0000313" key="6">
    <source>
        <dbReference type="Proteomes" id="UP000319731"/>
    </source>
</evidence>
<name>A0A507C3G6_9FUNG</name>
<dbReference type="OrthoDB" id="626167at2759"/>
<dbReference type="PANTHER" id="PTHR12601:SF6">
    <property type="entry name" value="CLUSTERED MITOCHONDRIA PROTEIN HOMOLOG"/>
    <property type="match status" value="1"/>
</dbReference>
<evidence type="ECO:0000256" key="2">
    <source>
        <dbReference type="SAM" id="MobiDB-lite"/>
    </source>
</evidence>
<feature type="compositionally biased region" description="Low complexity" evidence="2">
    <location>
        <begin position="171"/>
        <end position="180"/>
    </location>
</feature>
<keyword evidence="1" id="KW-0963">Cytoplasm</keyword>
<evidence type="ECO:0000259" key="3">
    <source>
        <dbReference type="PROSITE" id="PS50003"/>
    </source>
</evidence>
<reference evidence="5 6" key="1">
    <citation type="journal article" date="2019" name="Sci. Rep.">
        <title>Comparative genomics of chytrid fungi reveal insights into the obligate biotrophic and pathogenic lifestyle of Synchytrium endobioticum.</title>
        <authorList>
            <person name="van de Vossenberg B.T.L.H."/>
            <person name="Warris S."/>
            <person name="Nguyen H.D.T."/>
            <person name="van Gent-Pelzer M.P.E."/>
            <person name="Joly D.L."/>
            <person name="van de Geest H.C."/>
            <person name="Bonants P.J.M."/>
            <person name="Smith D.S."/>
            <person name="Levesque C.A."/>
            <person name="van der Lee T.A.J."/>
        </authorList>
    </citation>
    <scope>NUCLEOTIDE SEQUENCE [LARGE SCALE GENOMIC DNA]</scope>
    <source>
        <strain evidence="5 6">JEL517</strain>
    </source>
</reference>
<dbReference type="SMART" id="SM00233">
    <property type="entry name" value="PH"/>
    <property type="match status" value="1"/>
</dbReference>
<dbReference type="GO" id="GO:0003729">
    <property type="term" value="F:mRNA binding"/>
    <property type="evidence" value="ECO:0007669"/>
    <property type="project" value="TreeGrafter"/>
</dbReference>
<dbReference type="PROSITE" id="PS51823">
    <property type="entry name" value="CLU"/>
    <property type="match status" value="1"/>
</dbReference>
<feature type="compositionally biased region" description="Polar residues" evidence="2">
    <location>
        <begin position="122"/>
        <end position="146"/>
    </location>
</feature>
<sequence>MLTTRTLVPSHVGAGPVARKQGYAYKRGSSILSGWKLKFLILRDSLTADARPVLLVFDRRDPSAPVKHEVDLRGARVSLEESGSAGCGFSVEARDRKYLFYAQTKSDRDEWVNIISDATQPASSYTKSQPIADTYNSQPWRNSAPTYQRPPSRMQSTNKAARPTSFPVQNTLQQQPQPLTHGVQRNQSRPPIPTFSRATGPRDDDDATSNWSDEGSVVSSVAGGLDCGDSVGTGIETLSFCNEPVLTPQELVSLGRTKNGGEAAKHGTTRRRKAIDITSPSASASPTPHWNEKYQRMLAMPITNEDAALRKDVALCTLIGTFTEIATAWAKRIVDNYHIQHRVALRPMTPGGGDWANNGSASEVFHQQTSPPVQNAAGPPSWLEGEMFFHFVADYEADGDDEILLAHKRASQELLGIDAMNKTCDGLFGTPLMCLIDYKGFRIVAFATMPLEDANARVLDLTAEIPRTDDGVLQRLSRVAARLNLKPHLAVVGGREVVRVPTSVSMEVHYHPQSQIYYSLNIADLFPHDIGNGASNENTNSNTSQIKPKPFNKFRPEFVEKYVNALSADALVPYEAPQEPERMGNESDAIAASKYLQEVWIPSAVKKLDSMQEKSILADSRAWKEWLSSNGINVRYTGLMAKLSTLPYIRQLCAVDMVARSCKALFRRRMRREILRFKSTGATVVDEPFRDEVVGLFNTVLGSSMAARKFWEETLKGVVYGKFGFFMDWESFDGIHRSALFLALQHHCGVQFTEGNIYDFSGPQPLSRQHLICFTANLHRPSSINAPPSDTTPTESQLAYSLTRHLKLLGPQSRLWRNEKTRDILNRVSAFYAAIRKGDQAKTYAVSSLQVGDQYASASASLSLTRLMESSCLISNAIVPETLQHYKACIAAIQYHWGELHPIEMQAHECMSNCFTRFGQEDKALECIERAWHIALRACGKLHNVTAGYLCTMGHLQHVLGRTSDSIRFLTESLTIYSSLGPEYGLLTGRVHFLLAQSLQQKGDLSNATKHAKASKLLREKYAGSSHADTVESYRLLATLVMAPYEDYTGVVTGTVATAIREAIGLYEKVFRYLRNQRGGSMGITMSGRASVMGMSTSSVISRSPSVSGHYQIPVPTTTNSTVSSSTSSTMELKDLTRRIVSLRLVLIDSPRAKEVLRGIRENLATQGHEESAIREVVVRLLASGSPSVYTESVVRRVEEGEGEEAIDELSIIVQLTEGESVGVMS</sequence>
<dbReference type="SUPFAM" id="SSF48452">
    <property type="entry name" value="TPR-like"/>
    <property type="match status" value="1"/>
</dbReference>
<proteinExistence type="predicted"/>
<dbReference type="EMBL" id="QEAO01000015">
    <property type="protein sequence ID" value="TPX34212.1"/>
    <property type="molecule type" value="Genomic_DNA"/>
</dbReference>
<feature type="compositionally biased region" description="Low complexity" evidence="2">
    <location>
        <begin position="1117"/>
        <end position="1126"/>
    </location>
</feature>
<dbReference type="InterPro" id="IPR001849">
    <property type="entry name" value="PH_domain"/>
</dbReference>
<evidence type="ECO:0008006" key="7">
    <source>
        <dbReference type="Google" id="ProtNLM"/>
    </source>
</evidence>
<dbReference type="PANTHER" id="PTHR12601">
    <property type="entry name" value="EUKARYOTIC TRANSLATION INITIATION FACTOR 3 SUBUNIT EIF-3"/>
    <property type="match status" value="1"/>
</dbReference>
<dbReference type="Pfam" id="PF00169">
    <property type="entry name" value="PH"/>
    <property type="match status" value="1"/>
</dbReference>
<dbReference type="InterPro" id="IPR027523">
    <property type="entry name" value="CLU_prot"/>
</dbReference>
<dbReference type="PROSITE" id="PS50003">
    <property type="entry name" value="PH_DOMAIN"/>
    <property type="match status" value="1"/>
</dbReference>
<dbReference type="InterPro" id="IPR011990">
    <property type="entry name" value="TPR-like_helical_dom_sf"/>
</dbReference>
<dbReference type="InterPro" id="IPR011993">
    <property type="entry name" value="PH-like_dom_sf"/>
</dbReference>
<dbReference type="Pfam" id="PF13236">
    <property type="entry name" value="CLU"/>
    <property type="match status" value="1"/>
</dbReference>
<organism evidence="5 6">
    <name type="scientific">Synchytrium microbalum</name>
    <dbReference type="NCBI Taxonomy" id="1806994"/>
    <lineage>
        <taxon>Eukaryota</taxon>
        <taxon>Fungi</taxon>
        <taxon>Fungi incertae sedis</taxon>
        <taxon>Chytridiomycota</taxon>
        <taxon>Chytridiomycota incertae sedis</taxon>
        <taxon>Chytridiomycetes</taxon>
        <taxon>Synchytriales</taxon>
        <taxon>Synchytriaceae</taxon>
        <taxon>Synchytrium</taxon>
    </lineage>
</organism>
<dbReference type="RefSeq" id="XP_031025009.1">
    <property type="nucleotide sequence ID" value="XM_031169053.1"/>
</dbReference>
<protein>
    <recommendedName>
        <fullName evidence="7">PH domain-containing protein</fullName>
    </recommendedName>
</protein>
<dbReference type="CDD" id="cd00821">
    <property type="entry name" value="PH"/>
    <property type="match status" value="1"/>
</dbReference>
<feature type="domain" description="Clu" evidence="4">
    <location>
        <begin position="262"/>
        <end position="533"/>
    </location>
</feature>
<gene>
    <name evidence="5" type="ORF">SmJEL517_g03125</name>
</gene>
<evidence type="ECO:0000259" key="4">
    <source>
        <dbReference type="PROSITE" id="PS51823"/>
    </source>
</evidence>
<dbReference type="InterPro" id="IPR033646">
    <property type="entry name" value="CLU-central"/>
</dbReference>
<accession>A0A507C3G6</accession>
<dbReference type="GO" id="GO:0048312">
    <property type="term" value="P:intracellular distribution of mitochondria"/>
    <property type="evidence" value="ECO:0007669"/>
    <property type="project" value="TreeGrafter"/>
</dbReference>
<dbReference type="GeneID" id="42004350"/>
<keyword evidence="6" id="KW-1185">Reference proteome</keyword>
<feature type="region of interest" description="Disordered" evidence="2">
    <location>
        <begin position="1105"/>
        <end position="1126"/>
    </location>
</feature>
<dbReference type="Pfam" id="PF12807">
    <property type="entry name" value="eIF3_p135"/>
    <property type="match status" value="1"/>
</dbReference>
<comment type="caution">
    <text evidence="5">The sequence shown here is derived from an EMBL/GenBank/DDBJ whole genome shotgun (WGS) entry which is preliminary data.</text>
</comment>